<sequence>MGSAAAVIDDDERAPLLTSGSSQRSAPASDTGAAPASAGTYAVPCLLLQHVSSTINAGLYDFGAFLFLIDIFADTLVPSALVGLFTTLSGLLLSGYIGGLVDRTPRLRFLRRAIGAEKFFHGANYALFLLLFGPLQPVASAAFHFRASTAQNVAVWACLLLTIMCSSLLGLANTGLTVAIERDWVTCIARGDTALLTQLNTYMRRIDLVSKLVSPLLVSFLTVMWGYEVAVAILLAFTVVTAATESVWIGVVYRCFPALSRQDHGAVEAAVGHVVAESTEDGAPEVLVIAAPTTRRTWSQWFAQEKADWAEFVRLPVFGSSVAIATIYLTTLSYDGTFIAYVKAARGYDDTFIAGMRAVCLVTGLLGTALMPLLERAVGLERAGAWSIWSEVVCLSPVVVSFFYGAGAYGEHGPSWNTGLLFGGIALSRIGLWSFDLCQLKVLQLALDDHPRRNRMTALQIALQNLFNLAKYAVTLAAATPAQFKWTALVSWFAVVAGAGCYAAYLRSVRGHLVHVTWLKKLY</sequence>
<feature type="transmembrane region" description="Helical" evidence="6">
    <location>
        <begin position="312"/>
        <end position="332"/>
    </location>
</feature>
<dbReference type="EMBL" id="CP086716">
    <property type="protein sequence ID" value="WOO81090.1"/>
    <property type="molecule type" value="Genomic_DNA"/>
</dbReference>
<comment type="similarity">
    <text evidence="6">Belongs to the ferroportin (FP) (TC 2.A.100) family. SLC40A subfamily.</text>
</comment>
<evidence type="ECO:0000256" key="6">
    <source>
        <dbReference type="RuleBase" id="RU365065"/>
    </source>
</evidence>
<evidence type="ECO:0000256" key="4">
    <source>
        <dbReference type="ARBA" id="ARBA00022989"/>
    </source>
</evidence>
<keyword evidence="6" id="KW-0406">Ion transport</keyword>
<feature type="transmembrane region" description="Helical" evidence="6">
    <location>
        <begin position="486"/>
        <end position="505"/>
    </location>
</feature>
<name>A0AAF1BKI0_9TREE</name>
<evidence type="ECO:0000313" key="7">
    <source>
        <dbReference type="EMBL" id="WOO81090.1"/>
    </source>
</evidence>
<dbReference type="PANTHER" id="PTHR11660">
    <property type="entry name" value="SOLUTE CARRIER FAMILY 40 MEMBER"/>
    <property type="match status" value="1"/>
</dbReference>
<accession>A0AAF1BKI0</accession>
<comment type="function">
    <text evidence="6">May be involved in iron transport and iron homeostasis.</text>
</comment>
<evidence type="ECO:0000256" key="3">
    <source>
        <dbReference type="ARBA" id="ARBA00022692"/>
    </source>
</evidence>
<feature type="transmembrane region" description="Helical" evidence="6">
    <location>
        <begin position="208"/>
        <end position="227"/>
    </location>
</feature>
<feature type="transmembrane region" description="Helical" evidence="6">
    <location>
        <begin position="352"/>
        <end position="374"/>
    </location>
</feature>
<evidence type="ECO:0000313" key="8">
    <source>
        <dbReference type="Proteomes" id="UP000827549"/>
    </source>
</evidence>
<feature type="transmembrane region" description="Helical" evidence="6">
    <location>
        <begin position="233"/>
        <end position="253"/>
    </location>
</feature>
<keyword evidence="5 6" id="KW-0472">Membrane</keyword>
<evidence type="ECO:0000256" key="2">
    <source>
        <dbReference type="ARBA" id="ARBA00022448"/>
    </source>
</evidence>
<evidence type="ECO:0000256" key="1">
    <source>
        <dbReference type="ARBA" id="ARBA00004141"/>
    </source>
</evidence>
<dbReference type="InterPro" id="IPR009716">
    <property type="entry name" value="Ferroportin-1"/>
</dbReference>
<comment type="subcellular location">
    <subcellularLocation>
        <location evidence="1 6">Membrane</location>
        <topology evidence="1 6">Multi-pass membrane protein</topology>
    </subcellularLocation>
</comment>
<keyword evidence="8" id="KW-1185">Reference proteome</keyword>
<gene>
    <name evidence="7" type="primary">Os06g0560000</name>
    <name evidence="7" type="ORF">LOC62_03G004618</name>
</gene>
<organism evidence="7 8">
    <name type="scientific">Vanrija pseudolonga</name>
    <dbReference type="NCBI Taxonomy" id="143232"/>
    <lineage>
        <taxon>Eukaryota</taxon>
        <taxon>Fungi</taxon>
        <taxon>Dikarya</taxon>
        <taxon>Basidiomycota</taxon>
        <taxon>Agaricomycotina</taxon>
        <taxon>Tremellomycetes</taxon>
        <taxon>Trichosporonales</taxon>
        <taxon>Trichosporonaceae</taxon>
        <taxon>Vanrija</taxon>
    </lineage>
</organism>
<dbReference type="AlphaFoldDB" id="A0AAF1BKI0"/>
<feature type="transmembrane region" description="Helical" evidence="6">
    <location>
        <begin position="153"/>
        <end position="172"/>
    </location>
</feature>
<dbReference type="PANTHER" id="PTHR11660:SF57">
    <property type="entry name" value="SOLUTE CARRIER FAMILY 40 MEMBER"/>
    <property type="match status" value="1"/>
</dbReference>
<reference evidence="7" key="1">
    <citation type="submission" date="2023-10" db="EMBL/GenBank/DDBJ databases">
        <authorList>
            <person name="Noh H."/>
        </authorList>
    </citation>
    <scope>NUCLEOTIDE SEQUENCE</scope>
    <source>
        <strain evidence="7">DUCC4014</strain>
    </source>
</reference>
<dbReference type="GO" id="GO:0005381">
    <property type="term" value="F:iron ion transmembrane transporter activity"/>
    <property type="evidence" value="ECO:0007669"/>
    <property type="project" value="UniProtKB-UniRule"/>
</dbReference>
<feature type="transmembrane region" description="Helical" evidence="6">
    <location>
        <begin position="79"/>
        <end position="101"/>
    </location>
</feature>
<keyword evidence="2 6" id="KW-0813">Transport</keyword>
<feature type="transmembrane region" description="Helical" evidence="6">
    <location>
        <begin position="122"/>
        <end position="147"/>
    </location>
</feature>
<proteinExistence type="inferred from homology"/>
<dbReference type="GO" id="GO:0016020">
    <property type="term" value="C:membrane"/>
    <property type="evidence" value="ECO:0007669"/>
    <property type="project" value="UniProtKB-SubCell"/>
</dbReference>
<keyword evidence="4 6" id="KW-1133">Transmembrane helix</keyword>
<dbReference type="GeneID" id="87807856"/>
<protein>
    <recommendedName>
        <fullName evidence="6">Solute carrier family 40 member</fullName>
    </recommendedName>
</protein>
<keyword evidence="3 6" id="KW-0812">Transmembrane</keyword>
<feature type="transmembrane region" description="Helical" evidence="6">
    <location>
        <begin position="386"/>
        <end position="404"/>
    </location>
</feature>
<feature type="transmembrane region" description="Helical" evidence="6">
    <location>
        <begin position="57"/>
        <end position="73"/>
    </location>
</feature>
<evidence type="ECO:0000256" key="5">
    <source>
        <dbReference type="ARBA" id="ARBA00023136"/>
    </source>
</evidence>
<dbReference type="RefSeq" id="XP_062627122.1">
    <property type="nucleotide sequence ID" value="XM_062771138.1"/>
</dbReference>
<dbReference type="Proteomes" id="UP000827549">
    <property type="component" value="Chromosome 3"/>
</dbReference>
<dbReference type="Pfam" id="PF06963">
    <property type="entry name" value="FPN1"/>
    <property type="match status" value="1"/>
</dbReference>